<dbReference type="EMBL" id="MU154565">
    <property type="protein sequence ID" value="KAF9495151.1"/>
    <property type="molecule type" value="Genomic_DNA"/>
</dbReference>
<dbReference type="AlphaFoldDB" id="A0A9P6A0P5"/>
<gene>
    <name evidence="2" type="ORF">BDN71DRAFT_1448045</name>
</gene>
<comment type="caution">
    <text evidence="2">The sequence shown here is derived from an EMBL/GenBank/DDBJ whole genome shotgun (WGS) entry which is preliminary data.</text>
</comment>
<accession>A0A9P6A0P5</accession>
<evidence type="ECO:0000313" key="3">
    <source>
        <dbReference type="Proteomes" id="UP000807025"/>
    </source>
</evidence>
<reference evidence="2" key="1">
    <citation type="submission" date="2020-11" db="EMBL/GenBank/DDBJ databases">
        <authorList>
            <consortium name="DOE Joint Genome Institute"/>
            <person name="Ahrendt S."/>
            <person name="Riley R."/>
            <person name="Andreopoulos W."/>
            <person name="Labutti K."/>
            <person name="Pangilinan J."/>
            <person name="Ruiz-Duenas F.J."/>
            <person name="Barrasa J.M."/>
            <person name="Sanchez-Garcia M."/>
            <person name="Camarero S."/>
            <person name="Miyauchi S."/>
            <person name="Serrano A."/>
            <person name="Linde D."/>
            <person name="Babiker R."/>
            <person name="Drula E."/>
            <person name="Ayuso-Fernandez I."/>
            <person name="Pacheco R."/>
            <person name="Padilla G."/>
            <person name="Ferreira P."/>
            <person name="Barriuso J."/>
            <person name="Kellner H."/>
            <person name="Castanera R."/>
            <person name="Alfaro M."/>
            <person name="Ramirez L."/>
            <person name="Pisabarro A.G."/>
            <person name="Kuo A."/>
            <person name="Tritt A."/>
            <person name="Lipzen A."/>
            <person name="He G."/>
            <person name="Yan M."/>
            <person name="Ng V."/>
            <person name="Cullen D."/>
            <person name="Martin F."/>
            <person name="Rosso M.-N."/>
            <person name="Henrissat B."/>
            <person name="Hibbett D."/>
            <person name="Martinez A.T."/>
            <person name="Grigoriev I.V."/>
        </authorList>
    </citation>
    <scope>NUCLEOTIDE SEQUENCE</scope>
    <source>
        <strain evidence="2">ATCC 90797</strain>
    </source>
</reference>
<keyword evidence="3" id="KW-1185">Reference proteome</keyword>
<name>A0A9P6A0P5_PLEER</name>
<proteinExistence type="predicted"/>
<dbReference type="PANTHER" id="PTHR10826:SF1">
    <property type="entry name" value="COMPLEMENT COMPONENT 1 Q SUBCOMPONENT-BINDING PROTEIN, MITOCHONDRIAL"/>
    <property type="match status" value="1"/>
</dbReference>
<feature type="compositionally biased region" description="Acidic residues" evidence="1">
    <location>
        <begin position="130"/>
        <end position="148"/>
    </location>
</feature>
<sequence>MSATRALRQLASVSTRRTFASAPRVVATAFRFVPSASAPVRSFSSSTRRLGEGATDLSITQKLQEELKYEQEAANASPEVPEFLKTFKSQGVWQIEDTAGSDEVALTRKFGNENVRMIFSIADIAAEDEEADFNEGEEAAGQEGEDSEDPLHSYPIRASLSITKTNGPGALNVDMMCQDGHFIIDSISFYRDSQLGTELTAEADWKRRGLYIGPQFESLDVLVQEEFEKFLQERGVNESLALFIPEYAEHKEQLEYVQWLQSVKSFVDL</sequence>
<protein>
    <submittedName>
        <fullName evidence="2">Mitochondrial glycoprotein</fullName>
    </submittedName>
</protein>
<evidence type="ECO:0000256" key="1">
    <source>
        <dbReference type="SAM" id="MobiDB-lite"/>
    </source>
</evidence>
<dbReference type="Pfam" id="PF02330">
    <property type="entry name" value="MAM33"/>
    <property type="match status" value="1"/>
</dbReference>
<dbReference type="SUPFAM" id="SSF54529">
    <property type="entry name" value="Mitochondrial glycoprotein MAM33-like"/>
    <property type="match status" value="1"/>
</dbReference>
<dbReference type="Gene3D" id="3.10.280.10">
    <property type="entry name" value="Mitochondrial glycoprotein"/>
    <property type="match status" value="1"/>
</dbReference>
<dbReference type="GO" id="GO:0042256">
    <property type="term" value="P:cytosolic ribosome assembly"/>
    <property type="evidence" value="ECO:0007669"/>
    <property type="project" value="TreeGrafter"/>
</dbReference>
<dbReference type="InterPro" id="IPR036561">
    <property type="entry name" value="MAM33_sf"/>
</dbReference>
<dbReference type="Proteomes" id="UP000807025">
    <property type="component" value="Unassembled WGS sequence"/>
</dbReference>
<dbReference type="OrthoDB" id="278212at2759"/>
<dbReference type="GO" id="GO:0005759">
    <property type="term" value="C:mitochondrial matrix"/>
    <property type="evidence" value="ECO:0007669"/>
    <property type="project" value="InterPro"/>
</dbReference>
<dbReference type="PANTHER" id="PTHR10826">
    <property type="entry name" value="COMPLEMENT COMPONENT 1"/>
    <property type="match status" value="1"/>
</dbReference>
<organism evidence="2 3">
    <name type="scientific">Pleurotus eryngii</name>
    <name type="common">Boletus of the steppes</name>
    <dbReference type="NCBI Taxonomy" id="5323"/>
    <lineage>
        <taxon>Eukaryota</taxon>
        <taxon>Fungi</taxon>
        <taxon>Dikarya</taxon>
        <taxon>Basidiomycota</taxon>
        <taxon>Agaricomycotina</taxon>
        <taxon>Agaricomycetes</taxon>
        <taxon>Agaricomycetidae</taxon>
        <taxon>Agaricales</taxon>
        <taxon>Pleurotineae</taxon>
        <taxon>Pleurotaceae</taxon>
        <taxon>Pleurotus</taxon>
    </lineage>
</organism>
<feature type="region of interest" description="Disordered" evidence="1">
    <location>
        <begin position="130"/>
        <end position="152"/>
    </location>
</feature>
<dbReference type="InterPro" id="IPR003428">
    <property type="entry name" value="MAM33"/>
</dbReference>
<evidence type="ECO:0000313" key="2">
    <source>
        <dbReference type="EMBL" id="KAF9495151.1"/>
    </source>
</evidence>